<keyword evidence="2" id="KW-0255">Endonuclease</keyword>
<name>A0AAV4H664_9GAST</name>
<keyword evidence="3" id="KW-1185">Reference proteome</keyword>
<keyword evidence="2" id="KW-0540">Nuclease</keyword>
<dbReference type="Proteomes" id="UP000762676">
    <property type="component" value="Unassembled WGS sequence"/>
</dbReference>
<dbReference type="AlphaFoldDB" id="A0AAV4H664"/>
<reference evidence="2 3" key="1">
    <citation type="journal article" date="2021" name="Elife">
        <title>Chloroplast acquisition without the gene transfer in kleptoplastic sea slugs, Plakobranchus ocellatus.</title>
        <authorList>
            <person name="Maeda T."/>
            <person name="Takahashi S."/>
            <person name="Yoshida T."/>
            <person name="Shimamura S."/>
            <person name="Takaki Y."/>
            <person name="Nagai Y."/>
            <person name="Toyoda A."/>
            <person name="Suzuki Y."/>
            <person name="Arimoto A."/>
            <person name="Ishii H."/>
            <person name="Satoh N."/>
            <person name="Nishiyama T."/>
            <person name="Hasebe M."/>
            <person name="Maruyama T."/>
            <person name="Minagawa J."/>
            <person name="Obokata J."/>
            <person name="Shigenobu S."/>
        </authorList>
    </citation>
    <scope>NUCLEOTIDE SEQUENCE [LARGE SCALE GENOMIC DNA]</scope>
</reference>
<dbReference type="PANTHER" id="PTHR19446">
    <property type="entry name" value="REVERSE TRANSCRIPTASES"/>
    <property type="match status" value="1"/>
</dbReference>
<comment type="caution">
    <text evidence="2">The sequence shown here is derived from an EMBL/GenBank/DDBJ whole genome shotgun (WGS) entry which is preliminary data.</text>
</comment>
<proteinExistence type="predicted"/>
<keyword evidence="2" id="KW-0378">Hydrolase</keyword>
<sequence>MDPVTGHHPTQKKKLEKVSKLPHYSSNRPSQQSNAKRRKPEAEKIIAEEQAGFRPGRRTVEQICTIKILMENLQHQQERHHIFIDFKKASDRVWHEALWLI</sequence>
<dbReference type="GO" id="GO:0004519">
    <property type="term" value="F:endonuclease activity"/>
    <property type="evidence" value="ECO:0007669"/>
    <property type="project" value="UniProtKB-KW"/>
</dbReference>
<evidence type="ECO:0000313" key="3">
    <source>
        <dbReference type="Proteomes" id="UP000762676"/>
    </source>
</evidence>
<feature type="region of interest" description="Disordered" evidence="1">
    <location>
        <begin position="1"/>
        <end position="50"/>
    </location>
</feature>
<organism evidence="2 3">
    <name type="scientific">Elysia marginata</name>
    <dbReference type="NCBI Taxonomy" id="1093978"/>
    <lineage>
        <taxon>Eukaryota</taxon>
        <taxon>Metazoa</taxon>
        <taxon>Spiralia</taxon>
        <taxon>Lophotrochozoa</taxon>
        <taxon>Mollusca</taxon>
        <taxon>Gastropoda</taxon>
        <taxon>Heterobranchia</taxon>
        <taxon>Euthyneura</taxon>
        <taxon>Panpulmonata</taxon>
        <taxon>Sacoglossa</taxon>
        <taxon>Placobranchoidea</taxon>
        <taxon>Plakobranchidae</taxon>
        <taxon>Elysia</taxon>
    </lineage>
</organism>
<dbReference type="EMBL" id="BMAT01012469">
    <property type="protein sequence ID" value="GFR92987.1"/>
    <property type="molecule type" value="Genomic_DNA"/>
</dbReference>
<evidence type="ECO:0000313" key="2">
    <source>
        <dbReference type="EMBL" id="GFR92987.1"/>
    </source>
</evidence>
<protein>
    <submittedName>
        <fullName evidence="2">Endonuclease-reverse transcriptase</fullName>
    </submittedName>
</protein>
<accession>A0AAV4H664</accession>
<feature type="compositionally biased region" description="Polar residues" evidence="1">
    <location>
        <begin position="24"/>
        <end position="34"/>
    </location>
</feature>
<evidence type="ECO:0000256" key="1">
    <source>
        <dbReference type="SAM" id="MobiDB-lite"/>
    </source>
</evidence>
<gene>
    <name evidence="2" type="ORF">ElyMa_006214800</name>
</gene>